<comment type="pathway">
    <text evidence="3 7">Carbohydrate degradation; pentose phosphate pathway; D-ribulose 5-phosphate from D-glucose 6-phosphate (oxidative stage): step 2/3.</text>
</comment>
<accession>A0ABV8QIZ9</accession>
<evidence type="ECO:0000259" key="8">
    <source>
        <dbReference type="Pfam" id="PF01182"/>
    </source>
</evidence>
<dbReference type="Gene3D" id="3.40.50.1360">
    <property type="match status" value="1"/>
</dbReference>
<evidence type="ECO:0000256" key="1">
    <source>
        <dbReference type="ARBA" id="ARBA00000832"/>
    </source>
</evidence>
<sequence length="237" mass="25231">MSELGWPEGVSTNSAESRGALGEVLAMQVAAWLREALVERGVATLAVSGGSTPVPFFQALARQPLDWERVTVTLVDERWVPESHQASNARLLRAHLLKGAAAQANFTPLVTNAASPGEGQPEVQAQLAALPATLDVVILGMGTDGHTASLFPGTPGLEQALRPDCPSRCQAMSPPEALQERITLTRPVIDAARHRVLHIAGEDKLVTLEKALASPELILSMPIRAFLRSGLAVYWSA</sequence>
<dbReference type="EC" id="3.1.1.31" evidence="5 7"/>
<evidence type="ECO:0000313" key="10">
    <source>
        <dbReference type="Proteomes" id="UP001595798"/>
    </source>
</evidence>
<comment type="function">
    <text evidence="2 7">Hydrolysis of 6-phosphogluconolactone to 6-phosphogluconate.</text>
</comment>
<comment type="caution">
    <text evidence="9">The sequence shown here is derived from an EMBL/GenBank/DDBJ whole genome shotgun (WGS) entry which is preliminary data.</text>
</comment>
<evidence type="ECO:0000313" key="9">
    <source>
        <dbReference type="EMBL" id="MFC4260004.1"/>
    </source>
</evidence>
<evidence type="ECO:0000256" key="7">
    <source>
        <dbReference type="RuleBase" id="RU365095"/>
    </source>
</evidence>
<keyword evidence="10" id="KW-1185">Reference proteome</keyword>
<dbReference type="CDD" id="cd01400">
    <property type="entry name" value="6PGL"/>
    <property type="match status" value="1"/>
</dbReference>
<dbReference type="NCBIfam" id="TIGR01198">
    <property type="entry name" value="pgl"/>
    <property type="match status" value="1"/>
</dbReference>
<dbReference type="InterPro" id="IPR005900">
    <property type="entry name" value="6-phosphogluconolactonase_DevB"/>
</dbReference>
<dbReference type="SUPFAM" id="SSF100950">
    <property type="entry name" value="NagB/RpiA/CoA transferase-like"/>
    <property type="match status" value="1"/>
</dbReference>
<organism evidence="9 10">
    <name type="scientific">Marinobacter lacisalsi</name>
    <dbReference type="NCBI Taxonomy" id="475979"/>
    <lineage>
        <taxon>Bacteria</taxon>
        <taxon>Pseudomonadati</taxon>
        <taxon>Pseudomonadota</taxon>
        <taxon>Gammaproteobacteria</taxon>
        <taxon>Pseudomonadales</taxon>
        <taxon>Marinobacteraceae</taxon>
        <taxon>Marinobacter</taxon>
    </lineage>
</organism>
<dbReference type="Proteomes" id="UP001595798">
    <property type="component" value="Unassembled WGS sequence"/>
</dbReference>
<dbReference type="PANTHER" id="PTHR11054">
    <property type="entry name" value="6-PHOSPHOGLUCONOLACTONASE"/>
    <property type="match status" value="1"/>
</dbReference>
<dbReference type="InterPro" id="IPR039104">
    <property type="entry name" value="6PGL"/>
</dbReference>
<comment type="similarity">
    <text evidence="4 7">Belongs to the glucosamine/galactosamine-6-phosphate isomerase family. 6-phosphogluconolactonase subfamily.</text>
</comment>
<name>A0ABV8QIZ9_9GAMM</name>
<dbReference type="EMBL" id="JBHSDI010000016">
    <property type="protein sequence ID" value="MFC4260004.1"/>
    <property type="molecule type" value="Genomic_DNA"/>
</dbReference>
<keyword evidence="7 9" id="KW-0378">Hydrolase</keyword>
<dbReference type="InterPro" id="IPR006148">
    <property type="entry name" value="Glc/Gal-6P_isomerase"/>
</dbReference>
<evidence type="ECO:0000256" key="2">
    <source>
        <dbReference type="ARBA" id="ARBA00002681"/>
    </source>
</evidence>
<proteinExistence type="inferred from homology"/>
<dbReference type="InterPro" id="IPR037171">
    <property type="entry name" value="NagB/RpiA_transferase-like"/>
</dbReference>
<gene>
    <name evidence="7 9" type="primary">pgl</name>
    <name evidence="9" type="ORF">ACFOZ5_13265</name>
</gene>
<dbReference type="RefSeq" id="WP_379888124.1">
    <property type="nucleotide sequence ID" value="NZ_JBHSDI010000016.1"/>
</dbReference>
<feature type="domain" description="Glucosamine/galactosamine-6-phosphate isomerase" evidence="8">
    <location>
        <begin position="19"/>
        <end position="234"/>
    </location>
</feature>
<evidence type="ECO:0000256" key="6">
    <source>
        <dbReference type="ARBA" id="ARBA00020337"/>
    </source>
</evidence>
<reference evidence="10" key="1">
    <citation type="journal article" date="2019" name="Int. J. Syst. Evol. Microbiol.">
        <title>The Global Catalogue of Microorganisms (GCM) 10K type strain sequencing project: providing services to taxonomists for standard genome sequencing and annotation.</title>
        <authorList>
            <consortium name="The Broad Institute Genomics Platform"/>
            <consortium name="The Broad Institute Genome Sequencing Center for Infectious Disease"/>
            <person name="Wu L."/>
            <person name="Ma J."/>
        </authorList>
    </citation>
    <scope>NUCLEOTIDE SEQUENCE [LARGE SCALE GENOMIC DNA]</scope>
    <source>
        <strain evidence="10">CECT 7297</strain>
    </source>
</reference>
<evidence type="ECO:0000256" key="3">
    <source>
        <dbReference type="ARBA" id="ARBA00004961"/>
    </source>
</evidence>
<dbReference type="PANTHER" id="PTHR11054:SF0">
    <property type="entry name" value="6-PHOSPHOGLUCONOLACTONASE"/>
    <property type="match status" value="1"/>
</dbReference>
<comment type="catalytic activity">
    <reaction evidence="1 7">
        <text>6-phospho-D-glucono-1,5-lactone + H2O = 6-phospho-D-gluconate + H(+)</text>
        <dbReference type="Rhea" id="RHEA:12556"/>
        <dbReference type="ChEBI" id="CHEBI:15377"/>
        <dbReference type="ChEBI" id="CHEBI:15378"/>
        <dbReference type="ChEBI" id="CHEBI:57955"/>
        <dbReference type="ChEBI" id="CHEBI:58759"/>
        <dbReference type="EC" id="3.1.1.31"/>
    </reaction>
</comment>
<evidence type="ECO:0000256" key="4">
    <source>
        <dbReference type="ARBA" id="ARBA00010662"/>
    </source>
</evidence>
<protein>
    <recommendedName>
        <fullName evidence="6 7">6-phosphogluconolactonase</fullName>
        <shortName evidence="7">6PGL</shortName>
        <ecNumber evidence="5 7">3.1.1.31</ecNumber>
    </recommendedName>
</protein>
<dbReference type="Pfam" id="PF01182">
    <property type="entry name" value="Glucosamine_iso"/>
    <property type="match status" value="1"/>
</dbReference>
<dbReference type="GO" id="GO:0017057">
    <property type="term" value="F:6-phosphogluconolactonase activity"/>
    <property type="evidence" value="ECO:0007669"/>
    <property type="project" value="UniProtKB-EC"/>
</dbReference>
<evidence type="ECO:0000256" key="5">
    <source>
        <dbReference type="ARBA" id="ARBA00013198"/>
    </source>
</evidence>